<feature type="region of interest" description="Disordered" evidence="2">
    <location>
        <begin position="52"/>
        <end position="85"/>
    </location>
</feature>
<dbReference type="Proteomes" id="UP000007110">
    <property type="component" value="Unassembled WGS sequence"/>
</dbReference>
<dbReference type="RefSeq" id="XP_781716.4">
    <property type="nucleotide sequence ID" value="XM_776623.5"/>
</dbReference>
<organism evidence="3 4">
    <name type="scientific">Strongylocentrotus purpuratus</name>
    <name type="common">Purple sea urchin</name>
    <dbReference type="NCBI Taxonomy" id="7668"/>
    <lineage>
        <taxon>Eukaryota</taxon>
        <taxon>Metazoa</taxon>
        <taxon>Echinodermata</taxon>
        <taxon>Eleutherozoa</taxon>
        <taxon>Echinozoa</taxon>
        <taxon>Echinoidea</taxon>
        <taxon>Euechinoidea</taxon>
        <taxon>Echinacea</taxon>
        <taxon>Camarodonta</taxon>
        <taxon>Echinidea</taxon>
        <taxon>Strongylocentrotidae</taxon>
        <taxon>Strongylocentrotus</taxon>
    </lineage>
</organism>
<dbReference type="GeneID" id="576303"/>
<dbReference type="EnsemblMetazoa" id="XM_776623">
    <property type="protein sequence ID" value="XP_781716"/>
    <property type="gene ID" value="LOC576303"/>
</dbReference>
<keyword evidence="1" id="KW-0175">Coiled coil</keyword>
<feature type="region of interest" description="Disordered" evidence="2">
    <location>
        <begin position="101"/>
        <end position="122"/>
    </location>
</feature>
<reference evidence="4" key="1">
    <citation type="submission" date="2015-02" db="EMBL/GenBank/DDBJ databases">
        <title>Genome sequencing for Strongylocentrotus purpuratus.</title>
        <authorList>
            <person name="Murali S."/>
            <person name="Liu Y."/>
            <person name="Vee V."/>
            <person name="English A."/>
            <person name="Wang M."/>
            <person name="Skinner E."/>
            <person name="Han Y."/>
            <person name="Muzny D.M."/>
            <person name="Worley K.C."/>
            <person name="Gibbs R.A."/>
        </authorList>
    </citation>
    <scope>NUCLEOTIDE SEQUENCE</scope>
</reference>
<feature type="compositionally biased region" description="Basic and acidic residues" evidence="2">
    <location>
        <begin position="71"/>
        <end position="85"/>
    </location>
</feature>
<protein>
    <submittedName>
        <fullName evidence="3">Uncharacterized protein</fullName>
    </submittedName>
</protein>
<dbReference type="KEGG" id="spu:576303"/>
<name>A0A7M7RCD4_STRPU</name>
<feature type="coiled-coil region" evidence="1">
    <location>
        <begin position="16"/>
        <end position="43"/>
    </location>
</feature>
<accession>A0A7M7RCD4</accession>
<evidence type="ECO:0000256" key="1">
    <source>
        <dbReference type="SAM" id="Coils"/>
    </source>
</evidence>
<dbReference type="AlphaFoldDB" id="A0A7M7RCD4"/>
<sequence>MTSNRRGSDTKSRENVAFLKTRVQELESEVTSLKKRLDGLRKAKNTTVLKKEKEYVSVGASDSNRTSKRPSISEDKSSELQKKLKDLSLQHADEMSALKKKHSADLQKVQSERVQPTPPESCNHEEEILQLKGEVTELREKNAKLEDVNSALKAENISLHDKFEELFTELSLKEAQWCEKEEQLNLKLKLQWGEKYREWMEATEKKIAELQRANEYLRTCLKSGD</sequence>
<dbReference type="InParanoid" id="A0A7M7RCD4"/>
<proteinExistence type="predicted"/>
<dbReference type="OMA" id="PPCDHEK"/>
<keyword evidence="4" id="KW-1185">Reference proteome</keyword>
<evidence type="ECO:0000256" key="2">
    <source>
        <dbReference type="SAM" id="MobiDB-lite"/>
    </source>
</evidence>
<evidence type="ECO:0000313" key="4">
    <source>
        <dbReference type="Proteomes" id="UP000007110"/>
    </source>
</evidence>
<reference evidence="3" key="2">
    <citation type="submission" date="2021-01" db="UniProtKB">
        <authorList>
            <consortium name="EnsemblMetazoa"/>
        </authorList>
    </citation>
    <scope>IDENTIFICATION</scope>
</reference>
<dbReference type="OrthoDB" id="10065091at2759"/>
<evidence type="ECO:0000313" key="3">
    <source>
        <dbReference type="EnsemblMetazoa" id="XP_781716"/>
    </source>
</evidence>